<reference evidence="3" key="1">
    <citation type="journal article" date="2019" name="Int. J. Syst. Evol. Microbiol.">
        <title>The Global Catalogue of Microorganisms (GCM) 10K type strain sequencing project: providing services to taxonomists for standard genome sequencing and annotation.</title>
        <authorList>
            <consortium name="The Broad Institute Genomics Platform"/>
            <consortium name="The Broad Institute Genome Sequencing Center for Infectious Disease"/>
            <person name="Wu L."/>
            <person name="Ma J."/>
        </authorList>
    </citation>
    <scope>NUCLEOTIDE SEQUENCE [LARGE SCALE GENOMIC DNA]</scope>
    <source>
        <strain evidence="3">KCTC 42087</strain>
    </source>
</reference>
<dbReference type="Gene3D" id="1.10.260.40">
    <property type="entry name" value="lambda repressor-like DNA-binding domains"/>
    <property type="match status" value="1"/>
</dbReference>
<comment type="caution">
    <text evidence="2">The sequence shown here is derived from an EMBL/GenBank/DDBJ whole genome shotgun (WGS) entry which is preliminary data.</text>
</comment>
<dbReference type="SUPFAM" id="SSF47413">
    <property type="entry name" value="lambda repressor-like DNA-binding domains"/>
    <property type="match status" value="1"/>
</dbReference>
<dbReference type="SMART" id="SM00530">
    <property type="entry name" value="HTH_XRE"/>
    <property type="match status" value="1"/>
</dbReference>
<name>A0ABW1A334_9ACTN</name>
<evidence type="ECO:0000313" key="3">
    <source>
        <dbReference type="Proteomes" id="UP001596074"/>
    </source>
</evidence>
<dbReference type="RefSeq" id="WP_378284258.1">
    <property type="nucleotide sequence ID" value="NZ_JBHSON010000033.1"/>
</dbReference>
<dbReference type="PROSITE" id="PS50943">
    <property type="entry name" value="HTH_CROC1"/>
    <property type="match status" value="1"/>
</dbReference>
<evidence type="ECO:0000259" key="1">
    <source>
        <dbReference type="PROSITE" id="PS50943"/>
    </source>
</evidence>
<dbReference type="InterPro" id="IPR010982">
    <property type="entry name" value="Lambda_DNA-bd_dom_sf"/>
</dbReference>
<sequence length="413" mass="44697">MHDGITVGARLRALRRWRQMSLAQLAGQADLSVSFLSMAERGLRSLDRRSHISALAGALRVSETELVGGPHLGRDPAQSDPHAVIPPIRLALQTNSLVAPAAERARPLDELVAEMVEIEAHHQACDYVAVGRALPDLLDELHLHAADPADEAAYRVALETLVEACTAATFTSKDLGYPDLAHLAAVRAEEAAAILDDPVRLGQAAFCRVHTMPRVGSWNRTLAAAERAAEALQAHATGTRGQQVLGMLGLSASLAAAVEKDADRARSWLSEAAALAVHQPDTPDENWMSFSTTNVRVWDVAVNVEYGERGGAVLELASRVDESKLTGAPDRQTAGRRGRYAAFLADVGRGLARDRKTQGQAERWLLRAEYAAPQWIRNHKPVQEAVAVLYTQAHARATTRELRGMVARMGIPH</sequence>
<evidence type="ECO:0000313" key="2">
    <source>
        <dbReference type="EMBL" id="MFC5748584.1"/>
    </source>
</evidence>
<organism evidence="2 3">
    <name type="scientific">Actinomadura rugatobispora</name>
    <dbReference type="NCBI Taxonomy" id="1994"/>
    <lineage>
        <taxon>Bacteria</taxon>
        <taxon>Bacillati</taxon>
        <taxon>Actinomycetota</taxon>
        <taxon>Actinomycetes</taxon>
        <taxon>Streptosporangiales</taxon>
        <taxon>Thermomonosporaceae</taxon>
        <taxon>Actinomadura</taxon>
    </lineage>
</organism>
<proteinExistence type="predicted"/>
<accession>A0ABW1A334</accession>
<gene>
    <name evidence="2" type="ORF">ACFPZN_23465</name>
</gene>
<dbReference type="InterPro" id="IPR001387">
    <property type="entry name" value="Cro/C1-type_HTH"/>
</dbReference>
<protein>
    <submittedName>
        <fullName evidence="2">Helix-turn-helix domain-containing protein</fullName>
    </submittedName>
</protein>
<feature type="domain" description="HTH cro/C1-type" evidence="1">
    <location>
        <begin position="11"/>
        <end position="66"/>
    </location>
</feature>
<keyword evidence="3" id="KW-1185">Reference proteome</keyword>
<dbReference type="EMBL" id="JBHSON010000033">
    <property type="protein sequence ID" value="MFC5748584.1"/>
    <property type="molecule type" value="Genomic_DNA"/>
</dbReference>
<dbReference type="Proteomes" id="UP001596074">
    <property type="component" value="Unassembled WGS sequence"/>
</dbReference>
<dbReference type="Pfam" id="PF13560">
    <property type="entry name" value="HTH_31"/>
    <property type="match status" value="1"/>
</dbReference>